<evidence type="ECO:0000313" key="2">
    <source>
        <dbReference type="EMBL" id="PRF66295.1"/>
    </source>
</evidence>
<organism evidence="2 3">
    <name type="scientific">Burkholderia multivorans</name>
    <dbReference type="NCBI Taxonomy" id="87883"/>
    <lineage>
        <taxon>Bacteria</taxon>
        <taxon>Pseudomonadati</taxon>
        <taxon>Pseudomonadota</taxon>
        <taxon>Betaproteobacteria</taxon>
        <taxon>Burkholderiales</taxon>
        <taxon>Burkholderiaceae</taxon>
        <taxon>Burkholderia</taxon>
        <taxon>Burkholderia cepacia complex</taxon>
    </lineage>
</organism>
<dbReference type="EMBL" id="PVGH01000011">
    <property type="protein sequence ID" value="PRF66295.1"/>
    <property type="molecule type" value="Genomic_DNA"/>
</dbReference>
<evidence type="ECO:0000313" key="3">
    <source>
        <dbReference type="Proteomes" id="UP000238982"/>
    </source>
</evidence>
<comment type="caution">
    <text evidence="2">The sequence shown here is derived from an EMBL/GenBank/DDBJ whole genome shotgun (WGS) entry which is preliminary data.</text>
</comment>
<reference evidence="2 3" key="1">
    <citation type="submission" date="2018-03" db="EMBL/GenBank/DDBJ databases">
        <authorList>
            <person name="Keele B.F."/>
        </authorList>
    </citation>
    <scope>NUCLEOTIDE SEQUENCE [LARGE SCALE GENOMIC DNA]</scope>
    <source>
        <strain evidence="2 3">AU19729</strain>
    </source>
</reference>
<proteinExistence type="predicted"/>
<accession>A0A2S9N1N1</accession>
<gene>
    <name evidence="2" type="ORF">C6Q15_01925</name>
</gene>
<sequence>MAARASGAARGGVRRKRRGTRETQVSSAARSLCDANAPAARNRHRSTPQLATTVAHATATIAPRSRTILSFR</sequence>
<evidence type="ECO:0000256" key="1">
    <source>
        <dbReference type="SAM" id="MobiDB-lite"/>
    </source>
</evidence>
<dbReference type="AlphaFoldDB" id="A0A2S9N1N1"/>
<feature type="region of interest" description="Disordered" evidence="1">
    <location>
        <begin position="1"/>
        <end position="46"/>
    </location>
</feature>
<dbReference type="Proteomes" id="UP000238982">
    <property type="component" value="Unassembled WGS sequence"/>
</dbReference>
<name>A0A2S9N1N1_9BURK</name>
<protein>
    <submittedName>
        <fullName evidence="2">Uncharacterized protein</fullName>
    </submittedName>
</protein>